<dbReference type="SMART" id="SM00564">
    <property type="entry name" value="PQQ"/>
    <property type="match status" value="6"/>
</dbReference>
<comment type="similarity">
    <text evidence="2">Belongs to the bacterial PQQ dehydrogenase family.</text>
</comment>
<feature type="domain" description="Pyrrolo-quinoline quinone repeat" evidence="5">
    <location>
        <begin position="173"/>
        <end position="772"/>
    </location>
</feature>
<keyword evidence="4" id="KW-0472">Membrane</keyword>
<dbReference type="Pfam" id="PF01011">
    <property type="entry name" value="PQQ"/>
    <property type="match status" value="1"/>
</dbReference>
<accession>A0A1E7ZEM8</accession>
<dbReference type="NCBIfam" id="TIGR03074">
    <property type="entry name" value="PQQ_membr_DH"/>
    <property type="match status" value="1"/>
</dbReference>
<dbReference type="PANTHER" id="PTHR32303">
    <property type="entry name" value="QUINOPROTEIN ALCOHOL DEHYDROGENASE (CYTOCHROME C)"/>
    <property type="match status" value="1"/>
</dbReference>
<evidence type="ECO:0000256" key="4">
    <source>
        <dbReference type="SAM" id="Phobius"/>
    </source>
</evidence>
<feature type="transmembrane region" description="Helical" evidence="4">
    <location>
        <begin position="123"/>
        <end position="143"/>
    </location>
</feature>
<dbReference type="GO" id="GO:0008876">
    <property type="term" value="F:quinoprotein glucose dehydrogenase activity"/>
    <property type="evidence" value="ECO:0007669"/>
    <property type="project" value="TreeGrafter"/>
</dbReference>
<dbReference type="PANTHER" id="PTHR32303:SF4">
    <property type="entry name" value="QUINOPROTEIN GLUCOSE DEHYDROGENASE"/>
    <property type="match status" value="1"/>
</dbReference>
<protein>
    <submittedName>
        <fullName evidence="6">Glucose dehydrogenase</fullName>
    </submittedName>
</protein>
<dbReference type="Proteomes" id="UP000175691">
    <property type="component" value="Unassembled WGS sequence"/>
</dbReference>
<dbReference type="InterPro" id="IPR011047">
    <property type="entry name" value="Quinoprotein_ADH-like_sf"/>
</dbReference>
<comment type="cofactor">
    <cofactor evidence="1">
        <name>pyrroloquinoline quinone</name>
        <dbReference type="ChEBI" id="CHEBI:58442"/>
    </cofactor>
</comment>
<dbReference type="STRING" id="1656094.BFC18_05500"/>
<reference evidence="6 7" key="1">
    <citation type="submission" date="2016-08" db="EMBL/GenBank/DDBJ databases">
        <authorList>
            <person name="Seilhamer J.J."/>
        </authorList>
    </citation>
    <scope>NUCLEOTIDE SEQUENCE [LARGE SCALE GENOMIC DNA]</scope>
    <source>
        <strain evidence="6 7">KCTC 42603</strain>
    </source>
</reference>
<dbReference type="GO" id="GO:0048038">
    <property type="term" value="F:quinone binding"/>
    <property type="evidence" value="ECO:0007669"/>
    <property type="project" value="InterPro"/>
</dbReference>
<dbReference type="InterPro" id="IPR018391">
    <property type="entry name" value="PQQ_b-propeller_rpt"/>
</dbReference>
<feature type="transmembrane region" description="Helical" evidence="4">
    <location>
        <begin position="89"/>
        <end position="111"/>
    </location>
</feature>
<feature type="transmembrane region" description="Helical" evidence="4">
    <location>
        <begin position="12"/>
        <end position="37"/>
    </location>
</feature>
<gene>
    <name evidence="6" type="ORF">BFC18_05500</name>
</gene>
<evidence type="ECO:0000313" key="7">
    <source>
        <dbReference type="Proteomes" id="UP000175691"/>
    </source>
</evidence>
<dbReference type="EMBL" id="MDHN01000009">
    <property type="protein sequence ID" value="OFC71902.1"/>
    <property type="molecule type" value="Genomic_DNA"/>
</dbReference>
<evidence type="ECO:0000259" key="5">
    <source>
        <dbReference type="Pfam" id="PF01011"/>
    </source>
</evidence>
<evidence type="ECO:0000256" key="1">
    <source>
        <dbReference type="ARBA" id="ARBA00001931"/>
    </source>
</evidence>
<keyword evidence="4" id="KW-0812">Transmembrane</keyword>
<dbReference type="AlphaFoldDB" id="A0A1E7ZEM8"/>
<proteinExistence type="inferred from homology"/>
<dbReference type="SUPFAM" id="SSF50998">
    <property type="entry name" value="Quinoprotein alcohol dehydrogenase-like"/>
    <property type="match status" value="1"/>
</dbReference>
<evidence type="ECO:0000256" key="3">
    <source>
        <dbReference type="ARBA" id="ARBA00023002"/>
    </source>
</evidence>
<dbReference type="Gene3D" id="2.140.10.10">
    <property type="entry name" value="Quinoprotein alcohol dehydrogenase-like superfamily"/>
    <property type="match status" value="2"/>
</dbReference>
<keyword evidence="7" id="KW-1185">Reference proteome</keyword>
<evidence type="ECO:0000313" key="6">
    <source>
        <dbReference type="EMBL" id="OFC71902.1"/>
    </source>
</evidence>
<comment type="caution">
    <text evidence="6">The sequence shown here is derived from an EMBL/GenBank/DDBJ whole genome shotgun (WGS) entry which is preliminary data.</text>
</comment>
<feature type="transmembrane region" description="Helical" evidence="4">
    <location>
        <begin position="67"/>
        <end position="83"/>
    </location>
</feature>
<sequence>MMSIQKKTTLNTLYTKLLSIIIIALGVALLAGGAYLIALGGSLYFAFAGVLLSVSGILLLKNKRSGVWVFIATVFLTVIWAIADSGFAFWPLFSRLYVLALLAALVLLLPLSKTATTLFHMPVNRLAAITILAGCLLTFIAMFQKHGVIRNDFAMSETKHAENNPGIANSHNWSHWGNTPAGTRFSTSNQITPENVHNLKQAWSYQTGEVPNPAAGEGFVVTPLYVDGLVYGCTQSNTLFALDGDSGEEVWKVETHSQGNNRPRCRGVGYHQTTSTATYNGQAQDHAPLQCHQRIITTTVDARLIAVDAKTGEYCNDFGNDGIVSLKAGMGEVKPGFYFPTAAPTIAGDLIIVGGLVWDNHETGEPSGVVRAFDVNNGKLIWVWDVGNPALALSDVTNTSYTRGTPNVWSTPSYDEKLGLVYLPTGNATPDFWGGHRTPQDEAYSSSIVALELTTGKERWRYQTVHHDIWDFDVPSQPALFDIPDGAGGTIPALIQTTKMGQIFVLNRETGEPVTEVVEKKVPTGSVDDDWTSPTQPYSVGMPLIGNGKLEESDMWGLTLLDQLSCRIQFKKLRYEGDYTPPSEVPTLHLPGWFGGMNWGSVSVVENQNLLIVNDIRVGVTSQLIPRKAFEEMYAGIGSEGVSGQQLGTPWGIKQGQFISALGIPCQQPPFGTLTAIDMTTKDIVWQVPLGTVEDTGPLGIVTHLPIPIGMPTRGGPISTETGVIFMAGTQDFYLRAIDALTGKELWKGRLPVGAETTPMTYTSKQTGKQFVLISAGGTSASGKPGDYVIAYSL</sequence>
<keyword evidence="3" id="KW-0560">Oxidoreductase</keyword>
<dbReference type="RefSeq" id="WP_070123951.1">
    <property type="nucleotide sequence ID" value="NZ_MDHN01000009.1"/>
</dbReference>
<dbReference type="InterPro" id="IPR017511">
    <property type="entry name" value="PQQ_mDH"/>
</dbReference>
<name>A0A1E7ZEM8_9ALTE</name>
<dbReference type="GO" id="GO:0016020">
    <property type="term" value="C:membrane"/>
    <property type="evidence" value="ECO:0007669"/>
    <property type="project" value="InterPro"/>
</dbReference>
<keyword evidence="4" id="KW-1133">Transmembrane helix</keyword>
<dbReference type="CDD" id="cd10280">
    <property type="entry name" value="PQQ_mGDH"/>
    <property type="match status" value="1"/>
</dbReference>
<evidence type="ECO:0000256" key="2">
    <source>
        <dbReference type="ARBA" id="ARBA00008156"/>
    </source>
</evidence>
<dbReference type="OrthoDB" id="9794322at2"/>
<feature type="transmembrane region" description="Helical" evidence="4">
    <location>
        <begin position="43"/>
        <end position="60"/>
    </location>
</feature>
<organism evidence="6 7">
    <name type="scientific">Alteromonas confluentis</name>
    <dbReference type="NCBI Taxonomy" id="1656094"/>
    <lineage>
        <taxon>Bacteria</taxon>
        <taxon>Pseudomonadati</taxon>
        <taxon>Pseudomonadota</taxon>
        <taxon>Gammaproteobacteria</taxon>
        <taxon>Alteromonadales</taxon>
        <taxon>Alteromonadaceae</taxon>
        <taxon>Alteromonas/Salinimonas group</taxon>
        <taxon>Alteromonas</taxon>
    </lineage>
</organism>
<dbReference type="InterPro" id="IPR002372">
    <property type="entry name" value="PQQ_rpt_dom"/>
</dbReference>